<gene>
    <name evidence="2" type="ORF">D3H34_03665</name>
</gene>
<organism evidence="2 3">
    <name type="scientific">Acidovorax cavernicola</name>
    <dbReference type="NCBI Taxonomy" id="1675792"/>
    <lineage>
        <taxon>Bacteria</taxon>
        <taxon>Pseudomonadati</taxon>
        <taxon>Pseudomonadota</taxon>
        <taxon>Betaproteobacteria</taxon>
        <taxon>Burkholderiales</taxon>
        <taxon>Comamonadaceae</taxon>
        <taxon>Acidovorax</taxon>
    </lineage>
</organism>
<name>A0A9X8D8N9_9BURK</name>
<evidence type="ECO:0000313" key="3">
    <source>
        <dbReference type="Proteomes" id="UP000265619"/>
    </source>
</evidence>
<evidence type="ECO:0000313" key="2">
    <source>
        <dbReference type="EMBL" id="RIX84727.1"/>
    </source>
</evidence>
<evidence type="ECO:0000256" key="1">
    <source>
        <dbReference type="SAM" id="MobiDB-lite"/>
    </source>
</evidence>
<protein>
    <submittedName>
        <fullName evidence="2">Uncharacterized protein</fullName>
    </submittedName>
</protein>
<sequence length="132" mass="14669">MTQAELFFPRPTMPPSPPFNFHEPPSAVSLEEAEDEPHDPFLAKLIGYPHSSADAVRVAEQRFRRELEKQLGADVLPAMRAFQNASESSDTDLTKSEIALAARWVKAYDAARTAGFRDLGDTDEAYFEVKAA</sequence>
<dbReference type="EMBL" id="QXMN01000002">
    <property type="protein sequence ID" value="RIX84727.1"/>
    <property type="molecule type" value="Genomic_DNA"/>
</dbReference>
<accession>A0A9X8D8N9</accession>
<comment type="caution">
    <text evidence="2">The sequence shown here is derived from an EMBL/GenBank/DDBJ whole genome shotgun (WGS) entry which is preliminary data.</text>
</comment>
<reference evidence="2 3" key="1">
    <citation type="submission" date="2018-09" db="EMBL/GenBank/DDBJ databases">
        <title>Acidovorax cavernicola nov. sp. isolated from Gruta de las Maravillas (Aracena, Spain).</title>
        <authorList>
            <person name="Jurado V."/>
            <person name="Gutierrez-Patricio S."/>
            <person name="Gonzalez-Pimentel J.L."/>
            <person name="Miller A.Z."/>
            <person name="Laiz L."/>
            <person name="Saiz-Jimenez C."/>
        </authorList>
    </citation>
    <scope>NUCLEOTIDE SEQUENCE [LARGE SCALE GENOMIC DNA]</scope>
    <source>
        <strain evidence="2 3">1011MAR4D40.2</strain>
    </source>
</reference>
<feature type="region of interest" description="Disordered" evidence="1">
    <location>
        <begin position="1"/>
        <end position="36"/>
    </location>
</feature>
<dbReference type="OrthoDB" id="8686404at2"/>
<dbReference type="Proteomes" id="UP000265619">
    <property type="component" value="Unassembled WGS sequence"/>
</dbReference>
<proteinExistence type="predicted"/>
<keyword evidence="3" id="KW-1185">Reference proteome</keyword>
<dbReference type="AlphaFoldDB" id="A0A9X8D8N9"/>